<dbReference type="SUPFAM" id="SSF81901">
    <property type="entry name" value="HCP-like"/>
    <property type="match status" value="1"/>
</dbReference>
<accession>A0A1Z4GMN4</accession>
<evidence type="ECO:0000256" key="2">
    <source>
        <dbReference type="SAM" id="SignalP"/>
    </source>
</evidence>
<dbReference type="Pfam" id="PF12770">
    <property type="entry name" value="CHAT"/>
    <property type="match status" value="1"/>
</dbReference>
<dbReference type="PANTHER" id="PTHR10098:SF108">
    <property type="entry name" value="TETRATRICOPEPTIDE REPEAT PROTEIN 28"/>
    <property type="match status" value="1"/>
</dbReference>
<protein>
    <submittedName>
        <fullName evidence="4">TPR domain protein</fullName>
    </submittedName>
</protein>
<feature type="repeat" description="TPR" evidence="1">
    <location>
        <begin position="129"/>
        <end position="162"/>
    </location>
</feature>
<dbReference type="EMBL" id="AP018174">
    <property type="protein sequence ID" value="BAY18762.1"/>
    <property type="molecule type" value="Genomic_DNA"/>
</dbReference>
<name>A0A1Z4GMN4_9CYAN</name>
<feature type="repeat" description="TPR" evidence="1">
    <location>
        <begin position="169"/>
        <end position="202"/>
    </location>
</feature>
<keyword evidence="1" id="KW-0802">TPR repeat</keyword>
<dbReference type="PROSITE" id="PS50005">
    <property type="entry name" value="TPR"/>
    <property type="match status" value="5"/>
</dbReference>
<dbReference type="PANTHER" id="PTHR10098">
    <property type="entry name" value="RAPSYN-RELATED"/>
    <property type="match status" value="1"/>
</dbReference>
<dbReference type="InterPro" id="IPR011990">
    <property type="entry name" value="TPR-like_helical_dom_sf"/>
</dbReference>
<dbReference type="SUPFAM" id="SSF48452">
    <property type="entry name" value="TPR-like"/>
    <property type="match status" value="1"/>
</dbReference>
<dbReference type="InterPro" id="IPR024983">
    <property type="entry name" value="CHAT_dom"/>
</dbReference>
<organism evidence="4 5">
    <name type="scientific">Anabaenopsis circularis NIES-21</name>
    <dbReference type="NCBI Taxonomy" id="1085406"/>
    <lineage>
        <taxon>Bacteria</taxon>
        <taxon>Bacillati</taxon>
        <taxon>Cyanobacteriota</taxon>
        <taxon>Cyanophyceae</taxon>
        <taxon>Nostocales</taxon>
        <taxon>Nodulariaceae</taxon>
        <taxon>Anabaenopsis</taxon>
    </lineage>
</organism>
<reference evidence="4 5" key="1">
    <citation type="submission" date="2017-06" db="EMBL/GenBank/DDBJ databases">
        <title>Genome sequencing of cyanobaciteial culture collection at National Institute for Environmental Studies (NIES).</title>
        <authorList>
            <person name="Hirose Y."/>
            <person name="Shimura Y."/>
            <person name="Fujisawa T."/>
            <person name="Nakamura Y."/>
            <person name="Kawachi M."/>
        </authorList>
    </citation>
    <scope>NUCLEOTIDE SEQUENCE [LARGE SCALE GENOMIC DNA]</scope>
    <source>
        <strain evidence="4 5">NIES-21</strain>
    </source>
</reference>
<dbReference type="Gene3D" id="1.25.40.10">
    <property type="entry name" value="Tetratricopeptide repeat domain"/>
    <property type="match status" value="3"/>
</dbReference>
<feature type="signal peptide" evidence="2">
    <location>
        <begin position="1"/>
        <end position="23"/>
    </location>
</feature>
<sequence length="934" mass="103670">MNYKLLFLPLLLSSLLLSDAVRATSKTQDLQIAQQPTQPDPTRAAAQQAYKKGFELYKQGTAESLRQAIAKWQIALPLWQKLEDKSNEALTLLGTGRVYDLLGEKQQALSYYNQALPLYRAVGDRSGIAATLHNIGVVYDALGEKQQALSYYNQALPLYRAVGNRFGEATTLHNIGVVYDALGEKQQALSYYNQALLLYRVMGNRSGEAATLTGISGVYSDLGEKQQALSYYNQALLLLRAVGDRSGEARTLNNIGGVYSNLGEKQQALSYYNQALPLHRAVGDRSGEAATLTGIGKVYSDLGEKQQALSYYNQALPLHRAVGDRSGEATTFNNIGGVYYNLGEKQQALSFFNQALPIRRAVGDRSGEANSLFNIASVERDKGNLQAALTQIEASIQIIEELRTKIDDKELRTSYFATVQNRYQFYIDLLMQLHKKETTKSYAAQALHISERSRARVLLELLTEANAKIRKGVDPKLLAQEQSLQEQIDAQAKLRQDLISKSAPATAVQKIEQEIANLLSQYQQLQTQIRTTSPKYAALKYPEPLKLGQIQQQLDANTVLLQYSLGKERSYLWVVTPNSLDSYELPPQTQIEKAANDFRQSIVKVVASPKQQAAAAKQLSQIILAPVANKLANKRLVIVADGALQNIPFAALTEPTTQESYQPLLVNHEIVNLPSASTIAILRQETQKRPKAPKAIAILADPVFSTDDSRVTGKPENNSITPDLDLQRSALSRSASNLNRNGWDRLDGTRQEAQAILKLSSPKDSLAAFDFDANYDWVTNSKLSQYRVIHLATHGFADDVNPELSGIVLSLIDKQGKPQRGYLRLNDIFNLDFPADLIVLSACQTGQGKEVQGEGLVGLTRGLMYAGSPRLVLSLWNVDDQGTKELMSEFYRQMWQEGKSPVAALRAAQLSLWQNPNWRKPLYWAAFTLQGEWR</sequence>
<feature type="repeat" description="TPR" evidence="1">
    <location>
        <begin position="289"/>
        <end position="322"/>
    </location>
</feature>
<dbReference type="AlphaFoldDB" id="A0A1Z4GMN4"/>
<gene>
    <name evidence="4" type="ORF">NIES21_46150</name>
</gene>
<feature type="chain" id="PRO_5013323487" evidence="2">
    <location>
        <begin position="24"/>
        <end position="934"/>
    </location>
</feature>
<dbReference type="Pfam" id="PF13424">
    <property type="entry name" value="TPR_12"/>
    <property type="match status" value="4"/>
</dbReference>
<keyword evidence="5" id="KW-1185">Reference proteome</keyword>
<keyword evidence="2" id="KW-0732">Signal</keyword>
<evidence type="ECO:0000256" key="1">
    <source>
        <dbReference type="PROSITE-ProRule" id="PRU00339"/>
    </source>
</evidence>
<proteinExistence type="predicted"/>
<dbReference type="InterPro" id="IPR019734">
    <property type="entry name" value="TPR_rpt"/>
</dbReference>
<feature type="repeat" description="TPR" evidence="1">
    <location>
        <begin position="329"/>
        <end position="362"/>
    </location>
</feature>
<feature type="domain" description="CHAT" evidence="3">
    <location>
        <begin position="615"/>
        <end position="932"/>
    </location>
</feature>
<dbReference type="Proteomes" id="UP000218287">
    <property type="component" value="Chromosome"/>
</dbReference>
<evidence type="ECO:0000313" key="4">
    <source>
        <dbReference type="EMBL" id="BAY18762.1"/>
    </source>
</evidence>
<evidence type="ECO:0000313" key="5">
    <source>
        <dbReference type="Proteomes" id="UP000218287"/>
    </source>
</evidence>
<dbReference type="SMART" id="SM00028">
    <property type="entry name" value="TPR"/>
    <property type="match status" value="8"/>
</dbReference>
<feature type="repeat" description="TPR" evidence="1">
    <location>
        <begin position="249"/>
        <end position="282"/>
    </location>
</feature>
<evidence type="ECO:0000259" key="3">
    <source>
        <dbReference type="Pfam" id="PF12770"/>
    </source>
</evidence>
<dbReference type="OrthoDB" id="434769at2"/>